<dbReference type="EMBL" id="JNVN01004105">
    <property type="protein sequence ID" value="KHJ30504.1"/>
    <property type="molecule type" value="Genomic_DNA"/>
</dbReference>
<organism evidence="2 3">
    <name type="scientific">Uncinula necator</name>
    <name type="common">Grape powdery mildew</name>
    <dbReference type="NCBI Taxonomy" id="52586"/>
    <lineage>
        <taxon>Eukaryota</taxon>
        <taxon>Fungi</taxon>
        <taxon>Dikarya</taxon>
        <taxon>Ascomycota</taxon>
        <taxon>Pezizomycotina</taxon>
        <taxon>Leotiomycetes</taxon>
        <taxon>Erysiphales</taxon>
        <taxon>Erysiphaceae</taxon>
        <taxon>Erysiphe</taxon>
    </lineage>
</organism>
<sequence>MTENYSDYTLCGRFDGQKVTPSRWLTRLNMDLEKASLKKPEDFFEAIDILFEDKAANWLDTSPRWRKVVDNKENATESDVIDFKKAICTHFKSNQEQTDPNIHSDWRNRAQGPNEPLKKYYQRYLDILSRSHCRDEPLAESGDECLKPLEVVFSSGVITALIEEIHNPELRPNVLFKANNTYYSLYGAYEALKGIQNSMIKFREIETRLAKKNELEQFREMYSQGRPVSATVARLGQQNYVEPERQYSLRNDLPSSHLYHGPINTYDGNPRYQTSNNYSNMQLMNQSPENKRPENQGYSQNPWHNGPKNYRGIDTKLLPPKNLSKNPYVNGSRSWNQSLKPLCIRYGTVGHANPKCGSHTSSLLENW</sequence>
<accession>A0A0B1P0Z9</accession>
<evidence type="ECO:0000256" key="1">
    <source>
        <dbReference type="SAM" id="MobiDB-lite"/>
    </source>
</evidence>
<feature type="compositionally biased region" description="Polar residues" evidence="1">
    <location>
        <begin position="271"/>
        <end position="288"/>
    </location>
</feature>
<dbReference type="AlphaFoldDB" id="A0A0B1P0Z9"/>
<keyword evidence="3" id="KW-1185">Reference proteome</keyword>
<reference evidence="2 3" key="1">
    <citation type="journal article" date="2014" name="BMC Genomics">
        <title>Adaptive genomic structural variation in the grape powdery mildew pathogen, Erysiphe necator.</title>
        <authorList>
            <person name="Jones L."/>
            <person name="Riaz S."/>
            <person name="Morales-Cruz A."/>
            <person name="Amrine K.C."/>
            <person name="McGuire B."/>
            <person name="Gubler W.D."/>
            <person name="Walker M.A."/>
            <person name="Cantu D."/>
        </authorList>
    </citation>
    <scope>NUCLEOTIDE SEQUENCE [LARGE SCALE GENOMIC DNA]</scope>
    <source>
        <strain evidence="3">c</strain>
    </source>
</reference>
<gene>
    <name evidence="2" type="ORF">EV44_g3147</name>
</gene>
<protein>
    <recommendedName>
        <fullName evidence="4">Retrotransposon gag domain-containing protein</fullName>
    </recommendedName>
</protein>
<dbReference type="Proteomes" id="UP000030854">
    <property type="component" value="Unassembled WGS sequence"/>
</dbReference>
<comment type="caution">
    <text evidence="2">The sequence shown here is derived from an EMBL/GenBank/DDBJ whole genome shotgun (WGS) entry which is preliminary data.</text>
</comment>
<name>A0A0B1P0Z9_UNCNE</name>
<feature type="region of interest" description="Disordered" evidence="1">
    <location>
        <begin position="260"/>
        <end position="310"/>
    </location>
</feature>
<evidence type="ECO:0000313" key="2">
    <source>
        <dbReference type="EMBL" id="KHJ30504.1"/>
    </source>
</evidence>
<dbReference type="STRING" id="52586.A0A0B1P0Z9"/>
<proteinExistence type="predicted"/>
<evidence type="ECO:0008006" key="4">
    <source>
        <dbReference type="Google" id="ProtNLM"/>
    </source>
</evidence>
<dbReference type="HOGENOM" id="CLU_772066_0_0_1"/>
<evidence type="ECO:0000313" key="3">
    <source>
        <dbReference type="Proteomes" id="UP000030854"/>
    </source>
</evidence>